<dbReference type="Gene3D" id="3.30.300.160">
    <property type="entry name" value="Type II secretion system, protein E, N-terminal domain"/>
    <property type="match status" value="1"/>
</dbReference>
<dbReference type="SMART" id="SM00382">
    <property type="entry name" value="AAA"/>
    <property type="match status" value="1"/>
</dbReference>
<dbReference type="FunFam" id="3.40.50.300:FF:000398">
    <property type="entry name" value="Type IV pilus assembly ATPase PilB"/>
    <property type="match status" value="1"/>
</dbReference>
<evidence type="ECO:0000256" key="1">
    <source>
        <dbReference type="ARBA" id="ARBA00006611"/>
    </source>
</evidence>
<name>A0A4S3JYR1_9GAMM</name>
<proteinExistence type="inferred from homology"/>
<dbReference type="RefSeq" id="WP_133883268.1">
    <property type="nucleotide sequence ID" value="NZ_MWIN01000041.1"/>
</dbReference>
<evidence type="ECO:0000313" key="6">
    <source>
        <dbReference type="Proteomes" id="UP000295341"/>
    </source>
</evidence>
<dbReference type="EMBL" id="SOBT01000011">
    <property type="protein sequence ID" value="TDU25661.1"/>
    <property type="molecule type" value="Genomic_DNA"/>
</dbReference>
<evidence type="ECO:0000313" key="5">
    <source>
        <dbReference type="EMBL" id="TDU25661.1"/>
    </source>
</evidence>
<dbReference type="PANTHER" id="PTHR30258:SF13">
    <property type="entry name" value="SECRETION PATHWAY ATPASE-RELATED"/>
    <property type="match status" value="1"/>
</dbReference>
<evidence type="ECO:0000256" key="3">
    <source>
        <dbReference type="ARBA" id="ARBA00022840"/>
    </source>
</evidence>
<dbReference type="Gene3D" id="3.30.450.90">
    <property type="match status" value="1"/>
</dbReference>
<dbReference type="SUPFAM" id="SSF160246">
    <property type="entry name" value="EspE N-terminal domain-like"/>
    <property type="match status" value="1"/>
</dbReference>
<gene>
    <name evidence="5" type="ORF">DFR24_4106</name>
</gene>
<dbReference type="GO" id="GO:0016887">
    <property type="term" value="F:ATP hydrolysis activity"/>
    <property type="evidence" value="ECO:0007669"/>
    <property type="project" value="TreeGrafter"/>
</dbReference>
<reference evidence="5 6" key="1">
    <citation type="submission" date="2019-03" db="EMBL/GenBank/DDBJ databases">
        <title>Genomic Encyclopedia of Type Strains, Phase IV (KMG-IV): sequencing the most valuable type-strain genomes for metagenomic binning, comparative biology and taxonomic classification.</title>
        <authorList>
            <person name="Goeker M."/>
        </authorList>
    </citation>
    <scope>NUCLEOTIDE SEQUENCE [LARGE SCALE GENOMIC DNA]</scope>
    <source>
        <strain evidence="5 6">DSM 26377</strain>
    </source>
</reference>
<dbReference type="InterPro" id="IPR007831">
    <property type="entry name" value="T2SS_GspE_N"/>
</dbReference>
<protein>
    <submittedName>
        <fullName evidence="5">General secretion pathway protein E</fullName>
    </submittedName>
</protein>
<dbReference type="GO" id="GO:0005524">
    <property type="term" value="F:ATP binding"/>
    <property type="evidence" value="ECO:0007669"/>
    <property type="project" value="UniProtKB-KW"/>
</dbReference>
<dbReference type="Gene3D" id="3.40.50.300">
    <property type="entry name" value="P-loop containing nucleotide triphosphate hydrolases"/>
    <property type="match status" value="1"/>
</dbReference>
<dbReference type="Pfam" id="PF00437">
    <property type="entry name" value="T2SSE"/>
    <property type="match status" value="1"/>
</dbReference>
<dbReference type="OrthoDB" id="9804785at2"/>
<dbReference type="InterPro" id="IPR027417">
    <property type="entry name" value="P-loop_NTPase"/>
</dbReference>
<dbReference type="InterPro" id="IPR003593">
    <property type="entry name" value="AAA+_ATPase"/>
</dbReference>
<dbReference type="Proteomes" id="UP000295341">
    <property type="component" value="Unassembled WGS sequence"/>
</dbReference>
<sequence>MTTVPAARGPDRRLAVPELLDALLADGLISGAQRKEITIKVDVTRDKRHPLDILAGADWPDPRKAGGKLTMDVLTQWLAARHNMGWMRIDPLSIDVAKVTSVMPYAYAARVRVLPVKVTPTEITVATAEPLEREWENELARIIPQAIKRVVANPGDIERYLVEFYALARSVKASNEERRMLPAGSQNLEQLMELGRKGKLTADDQHVVAIVDWLLSYAFDSRASDIHLEPRRDSSHVRFRIDGVLHEVYQMPTPVMIAVTSRFKILSRMDVAEKRKPQDGRIKTRSPNGKEVELRASSLPTAFGEKLVMRIFDPEVLVRDFSALGFSDADADHWNDMIRAPHGIILVTGPTGSGKTTTLYTSLKQLATSEVNVCTIEDPIELVEPSFNQMQVQAGIDLTFASGVRALLRQDPDIIMIGEIRDLETAEIAIQAALTGHLVLSTLHTNDAPSAITRLLDLGVPPYLIKATLLGVVAQRLVRRLCPHCKLPSVPDPEAWSELVGSDKRVPIPAEVRQPVGCLECRETGHLGRLGLYEIMPLSTGVKRLIDRQTDIADLRRQALREGMVPLRVAGAMKIAAGQTDIEEVLGATPVVTLD</sequence>
<keyword evidence="3" id="KW-0067">ATP-binding</keyword>
<dbReference type="InterPro" id="IPR001482">
    <property type="entry name" value="T2SS/T4SS_dom"/>
</dbReference>
<dbReference type="CDD" id="cd01129">
    <property type="entry name" value="PulE-GspE-like"/>
    <property type="match status" value="1"/>
</dbReference>
<organism evidence="5 6">
    <name type="scientific">Panacagrimonas perspica</name>
    <dbReference type="NCBI Taxonomy" id="381431"/>
    <lineage>
        <taxon>Bacteria</taxon>
        <taxon>Pseudomonadati</taxon>
        <taxon>Pseudomonadota</taxon>
        <taxon>Gammaproteobacteria</taxon>
        <taxon>Nevskiales</taxon>
        <taxon>Nevskiaceae</taxon>
        <taxon>Panacagrimonas</taxon>
    </lineage>
</organism>
<evidence type="ECO:0000256" key="2">
    <source>
        <dbReference type="ARBA" id="ARBA00022741"/>
    </source>
</evidence>
<dbReference type="AlphaFoldDB" id="A0A4S3JYR1"/>
<dbReference type="PANTHER" id="PTHR30258">
    <property type="entry name" value="TYPE II SECRETION SYSTEM PROTEIN GSPE-RELATED"/>
    <property type="match status" value="1"/>
</dbReference>
<evidence type="ECO:0000259" key="4">
    <source>
        <dbReference type="PROSITE" id="PS00662"/>
    </source>
</evidence>
<dbReference type="SUPFAM" id="SSF52540">
    <property type="entry name" value="P-loop containing nucleoside triphosphate hydrolases"/>
    <property type="match status" value="1"/>
</dbReference>
<keyword evidence="6" id="KW-1185">Reference proteome</keyword>
<dbReference type="PROSITE" id="PS00662">
    <property type="entry name" value="T2SP_E"/>
    <property type="match status" value="1"/>
</dbReference>
<dbReference type="Pfam" id="PF05157">
    <property type="entry name" value="MshEN"/>
    <property type="match status" value="1"/>
</dbReference>
<accession>A0A4S3JYR1</accession>
<dbReference type="InterPro" id="IPR037257">
    <property type="entry name" value="T2SS_E_N_sf"/>
</dbReference>
<comment type="caution">
    <text evidence="5">The sequence shown here is derived from an EMBL/GenBank/DDBJ whole genome shotgun (WGS) entry which is preliminary data.</text>
</comment>
<comment type="similarity">
    <text evidence="1">Belongs to the GSP E family.</text>
</comment>
<feature type="domain" description="Bacterial type II secretion system protein E" evidence="4">
    <location>
        <begin position="408"/>
        <end position="422"/>
    </location>
</feature>
<dbReference type="GO" id="GO:0005886">
    <property type="term" value="C:plasma membrane"/>
    <property type="evidence" value="ECO:0007669"/>
    <property type="project" value="TreeGrafter"/>
</dbReference>
<keyword evidence="2" id="KW-0547">Nucleotide-binding</keyword>